<reference evidence="2" key="1">
    <citation type="journal article" date="2014" name="PLoS Genet.">
        <title>The Genome of Spironucleus salmonicida Highlights a Fish Pathogen Adapted to Fluctuating Environments.</title>
        <authorList>
            <person name="Xu F."/>
            <person name="Jerlstrom-Hultqvist J."/>
            <person name="Einarsson E."/>
            <person name="Astvaldsson A."/>
            <person name="Svard S.G."/>
            <person name="Andersson J.O."/>
        </authorList>
    </citation>
    <scope>NUCLEOTIDE SEQUENCE</scope>
</reference>
<dbReference type="EMBL" id="KI545956">
    <property type="protein sequence ID" value="EST49127.1"/>
    <property type="molecule type" value="Genomic_DNA"/>
</dbReference>
<dbReference type="AlphaFoldDB" id="V6LWV1"/>
<evidence type="ECO:0000313" key="2">
    <source>
        <dbReference type="EMBL" id="EST49127.1"/>
    </source>
</evidence>
<gene>
    <name evidence="2" type="ORF">SS50377_10613</name>
</gene>
<evidence type="ECO:0000256" key="1">
    <source>
        <dbReference type="SAM" id="MobiDB-lite"/>
    </source>
</evidence>
<proteinExistence type="predicted"/>
<dbReference type="VEuPathDB" id="GiardiaDB:SS50377_24876"/>
<accession>V6LWV1</accession>
<organism evidence="2">
    <name type="scientific">Spironucleus salmonicida</name>
    <dbReference type="NCBI Taxonomy" id="348837"/>
    <lineage>
        <taxon>Eukaryota</taxon>
        <taxon>Metamonada</taxon>
        <taxon>Diplomonadida</taxon>
        <taxon>Hexamitidae</taxon>
        <taxon>Hexamitinae</taxon>
        <taxon>Spironucleus</taxon>
    </lineage>
</organism>
<feature type="compositionally biased region" description="Low complexity" evidence="1">
    <location>
        <begin position="1"/>
        <end position="16"/>
    </location>
</feature>
<sequence length="219" mass="23920">MRQVAMAPAGLRAAAPPRQPVRSSPHGGRWARYQRTRCSRAPAVWPARNLAGYVTPWPLVSSSAPARAYYAACSAGMASQRGWGVAALIRPVPRDVCHCNQAHAVPLRTPEMDRPCYEVFRLSDDRITVLKSRGLRFGHDLLVSLFSAPRPQVIATRLALNGVEFDVLVVEPGYLQGRAGDLGFAATQRGECFKIIVFRFPIQVAEAFAVLEGISIPSV</sequence>
<name>V6LWV1_9EUKA</name>
<feature type="region of interest" description="Disordered" evidence="1">
    <location>
        <begin position="1"/>
        <end position="29"/>
    </location>
</feature>
<protein>
    <submittedName>
        <fullName evidence="2">Uncharacterized protein</fullName>
    </submittedName>
</protein>